<dbReference type="Pfam" id="PF00730">
    <property type="entry name" value="HhH-GPD"/>
    <property type="match status" value="1"/>
</dbReference>
<keyword evidence="8" id="KW-0234">DNA repair</keyword>
<organism evidence="11 12">
    <name type="scientific">[Collinsella] massiliensis</name>
    <dbReference type="NCBI Taxonomy" id="1232426"/>
    <lineage>
        <taxon>Bacteria</taxon>
        <taxon>Bacillati</taxon>
        <taxon>Actinomycetota</taxon>
        <taxon>Coriobacteriia</taxon>
        <taxon>Coriobacteriales</taxon>
        <taxon>Coriobacteriaceae</taxon>
        <taxon>Enorma</taxon>
    </lineage>
</organism>
<evidence type="ECO:0000256" key="9">
    <source>
        <dbReference type="ARBA" id="ARBA00023295"/>
    </source>
</evidence>
<keyword evidence="9" id="KW-0326">Glycosidase</keyword>
<evidence type="ECO:0000256" key="8">
    <source>
        <dbReference type="ARBA" id="ARBA00023204"/>
    </source>
</evidence>
<keyword evidence="4" id="KW-0227">DNA damage</keyword>
<protein>
    <submittedName>
        <fullName evidence="11">Adenine glycosylase</fullName>
    </submittedName>
</protein>
<dbReference type="EMBL" id="NFIE01000011">
    <property type="protein sequence ID" value="OUN88555.1"/>
    <property type="molecule type" value="Genomic_DNA"/>
</dbReference>
<dbReference type="PANTHER" id="PTHR42944:SF1">
    <property type="entry name" value="ADENINE DNA GLYCOSYLASE"/>
    <property type="match status" value="1"/>
</dbReference>
<evidence type="ECO:0000256" key="4">
    <source>
        <dbReference type="ARBA" id="ARBA00022763"/>
    </source>
</evidence>
<keyword evidence="12" id="KW-1185">Reference proteome</keyword>
<dbReference type="Gene3D" id="1.10.1670.10">
    <property type="entry name" value="Helix-hairpin-Helix base-excision DNA repair enzymes (C-terminal)"/>
    <property type="match status" value="1"/>
</dbReference>
<evidence type="ECO:0000259" key="10">
    <source>
        <dbReference type="SMART" id="SM00478"/>
    </source>
</evidence>
<comment type="similarity">
    <text evidence="2">Belongs to the Nth/MutY family.</text>
</comment>
<dbReference type="GO" id="GO:0006284">
    <property type="term" value="P:base-excision repair"/>
    <property type="evidence" value="ECO:0007669"/>
    <property type="project" value="InterPro"/>
</dbReference>
<dbReference type="InterPro" id="IPR044298">
    <property type="entry name" value="MIG/MutY"/>
</dbReference>
<evidence type="ECO:0000256" key="1">
    <source>
        <dbReference type="ARBA" id="ARBA00001966"/>
    </source>
</evidence>
<keyword evidence="3" id="KW-0479">Metal-binding</keyword>
<dbReference type="SMART" id="SM00478">
    <property type="entry name" value="ENDO3c"/>
    <property type="match status" value="1"/>
</dbReference>
<dbReference type="OrthoDB" id="9802365at2"/>
<keyword evidence="6" id="KW-0408">Iron</keyword>
<feature type="domain" description="HhH-GPD" evidence="10">
    <location>
        <begin position="44"/>
        <end position="182"/>
    </location>
</feature>
<evidence type="ECO:0000313" key="12">
    <source>
        <dbReference type="Proteomes" id="UP000195781"/>
    </source>
</evidence>
<dbReference type="Gene3D" id="1.10.340.30">
    <property type="entry name" value="Hypothetical protein, domain 2"/>
    <property type="match status" value="1"/>
</dbReference>
<evidence type="ECO:0000256" key="2">
    <source>
        <dbReference type="ARBA" id="ARBA00008343"/>
    </source>
</evidence>
<dbReference type="InterPro" id="IPR003265">
    <property type="entry name" value="HhH-GPD_domain"/>
</dbReference>
<dbReference type="GO" id="GO:0035485">
    <property type="term" value="F:adenine/guanine mispair binding"/>
    <property type="evidence" value="ECO:0007669"/>
    <property type="project" value="TreeGrafter"/>
</dbReference>
<dbReference type="GO" id="GO:0046872">
    <property type="term" value="F:metal ion binding"/>
    <property type="evidence" value="ECO:0007669"/>
    <property type="project" value="UniProtKB-KW"/>
</dbReference>
<dbReference type="CDD" id="cd00056">
    <property type="entry name" value="ENDO3c"/>
    <property type="match status" value="1"/>
</dbReference>
<dbReference type="InterPro" id="IPR023170">
    <property type="entry name" value="HhH_base_excis_C"/>
</dbReference>
<dbReference type="PANTHER" id="PTHR42944">
    <property type="entry name" value="ADENINE DNA GLYCOSYLASE"/>
    <property type="match status" value="1"/>
</dbReference>
<comment type="caution">
    <text evidence="11">The sequence shown here is derived from an EMBL/GenBank/DDBJ whole genome shotgun (WGS) entry which is preliminary data.</text>
</comment>
<dbReference type="InterPro" id="IPR004036">
    <property type="entry name" value="Endonuclease-III-like_CS2"/>
</dbReference>
<comment type="cofactor">
    <cofactor evidence="1">
        <name>[4Fe-4S] cluster</name>
        <dbReference type="ChEBI" id="CHEBI:49883"/>
    </cofactor>
</comment>
<accession>A0A1Y3XSU0</accession>
<evidence type="ECO:0000256" key="7">
    <source>
        <dbReference type="ARBA" id="ARBA00023014"/>
    </source>
</evidence>
<dbReference type="GO" id="GO:0034039">
    <property type="term" value="F:8-oxo-7,8-dihydroguanine DNA N-glycosylase activity"/>
    <property type="evidence" value="ECO:0007669"/>
    <property type="project" value="TreeGrafter"/>
</dbReference>
<name>A0A1Y3XSU0_9ACTN</name>
<dbReference type="GO" id="GO:0000701">
    <property type="term" value="F:purine-specific mismatch base pair DNA N-glycosylase activity"/>
    <property type="evidence" value="ECO:0007669"/>
    <property type="project" value="TreeGrafter"/>
</dbReference>
<keyword evidence="7" id="KW-0411">Iron-sulfur</keyword>
<evidence type="ECO:0000256" key="3">
    <source>
        <dbReference type="ARBA" id="ARBA00022723"/>
    </source>
</evidence>
<dbReference type="RefSeq" id="WP_094335528.1">
    <property type="nucleotide sequence ID" value="NZ_NFIE01000011.1"/>
</dbReference>
<gene>
    <name evidence="11" type="ORF">B5G02_05725</name>
</gene>
<sequence>MTPAASTGMEGFRAFVRAEGERLYRDLPWRRTRDPYIVWLSEVMLQQTQVVRVEARMPEWLDRFPSVEALAAASTADVLAAWQGMGYNRRALALQAAAREIVERHGGAFPHDTRSLVALPGIGPATAQGIRAFAFDLPGVYLETNVRTVFLHHFFPDVPAVPDRELVPLVRAACPCAPTGAAARVEAEEDEALPYAAPIDEHDTPRAWYYALLDYGAQLKKEIPNPSRRSAGYTKQSRFEGSRRQKRAQIVRILLGAGERGEGALTSTAVHAALDEAERAAGRPPVELGFVEGILEDLEREGFCARLDAAEGDEACWAIR</sequence>
<proteinExistence type="inferred from homology"/>
<dbReference type="PROSITE" id="PS01155">
    <property type="entry name" value="ENDONUCLEASE_III_2"/>
    <property type="match status" value="1"/>
</dbReference>
<dbReference type="InterPro" id="IPR011257">
    <property type="entry name" value="DNA_glycosylase"/>
</dbReference>
<dbReference type="GO" id="GO:0051536">
    <property type="term" value="F:iron-sulfur cluster binding"/>
    <property type="evidence" value="ECO:0007669"/>
    <property type="project" value="UniProtKB-KW"/>
</dbReference>
<keyword evidence="5" id="KW-0378">Hydrolase</keyword>
<evidence type="ECO:0000256" key="6">
    <source>
        <dbReference type="ARBA" id="ARBA00023004"/>
    </source>
</evidence>
<evidence type="ECO:0000313" key="11">
    <source>
        <dbReference type="EMBL" id="OUN88555.1"/>
    </source>
</evidence>
<dbReference type="AlphaFoldDB" id="A0A1Y3XSU0"/>
<reference evidence="12" key="1">
    <citation type="submission" date="2017-04" db="EMBL/GenBank/DDBJ databases">
        <title>Function of individual gut microbiota members based on whole genome sequencing of pure cultures obtained from chicken caecum.</title>
        <authorList>
            <person name="Medvecky M."/>
            <person name="Cejkova D."/>
            <person name="Polansky O."/>
            <person name="Karasova D."/>
            <person name="Kubasova T."/>
            <person name="Cizek A."/>
            <person name="Rychlik I."/>
        </authorList>
    </citation>
    <scope>NUCLEOTIDE SEQUENCE [LARGE SCALE GENOMIC DNA]</scope>
    <source>
        <strain evidence="12">An5</strain>
    </source>
</reference>
<evidence type="ECO:0000256" key="5">
    <source>
        <dbReference type="ARBA" id="ARBA00022801"/>
    </source>
</evidence>
<dbReference type="Proteomes" id="UP000195781">
    <property type="component" value="Unassembled WGS sequence"/>
</dbReference>
<dbReference type="GO" id="GO:0006298">
    <property type="term" value="P:mismatch repair"/>
    <property type="evidence" value="ECO:0007669"/>
    <property type="project" value="TreeGrafter"/>
</dbReference>
<dbReference type="GO" id="GO:0032357">
    <property type="term" value="F:oxidized purine DNA binding"/>
    <property type="evidence" value="ECO:0007669"/>
    <property type="project" value="TreeGrafter"/>
</dbReference>
<dbReference type="SUPFAM" id="SSF48150">
    <property type="entry name" value="DNA-glycosylase"/>
    <property type="match status" value="1"/>
</dbReference>